<dbReference type="EMBL" id="WJHE01000203">
    <property type="protein sequence ID" value="MST32065.1"/>
    <property type="molecule type" value="Genomic_DNA"/>
</dbReference>
<feature type="region of interest" description="Disordered" evidence="5">
    <location>
        <begin position="77"/>
        <end position="138"/>
    </location>
</feature>
<gene>
    <name evidence="6" type="ORF">GHK86_04905</name>
</gene>
<evidence type="ECO:0000256" key="3">
    <source>
        <dbReference type="ARBA" id="ARBA00022801"/>
    </source>
</evidence>
<dbReference type="PANTHER" id="PTHR36175:SF1">
    <property type="entry name" value="CYANOPHYCINASE"/>
    <property type="match status" value="1"/>
</dbReference>
<evidence type="ECO:0008006" key="8">
    <source>
        <dbReference type="Google" id="ProtNLM"/>
    </source>
</evidence>
<feature type="compositionally biased region" description="Low complexity" evidence="5">
    <location>
        <begin position="1"/>
        <end position="18"/>
    </location>
</feature>
<evidence type="ECO:0000256" key="5">
    <source>
        <dbReference type="SAM" id="MobiDB-lite"/>
    </source>
</evidence>
<dbReference type="Gene3D" id="3.40.50.880">
    <property type="match status" value="1"/>
</dbReference>
<feature type="compositionally biased region" description="Low complexity" evidence="5">
    <location>
        <begin position="91"/>
        <end position="114"/>
    </location>
</feature>
<keyword evidence="4" id="KW-0720">Serine protease</keyword>
<evidence type="ECO:0000256" key="2">
    <source>
        <dbReference type="ARBA" id="ARBA00022670"/>
    </source>
</evidence>
<evidence type="ECO:0000256" key="1">
    <source>
        <dbReference type="ARBA" id="ARBA00006534"/>
    </source>
</evidence>
<feature type="region of interest" description="Disordered" evidence="5">
    <location>
        <begin position="1"/>
        <end position="26"/>
    </location>
</feature>
<organism evidence="6 7">
    <name type="scientific">Acidiferrimicrobium australe</name>
    <dbReference type="NCBI Taxonomy" id="2664430"/>
    <lineage>
        <taxon>Bacteria</taxon>
        <taxon>Bacillati</taxon>
        <taxon>Actinomycetota</taxon>
        <taxon>Acidimicrobiia</taxon>
        <taxon>Acidimicrobiales</taxon>
        <taxon>Acidimicrobiaceae</taxon>
        <taxon>Acidiferrimicrobium</taxon>
    </lineage>
</organism>
<dbReference type="InterPro" id="IPR005320">
    <property type="entry name" value="Peptidase_S51"/>
</dbReference>
<protein>
    <recommendedName>
        <fullName evidence="8">Peptidase S51</fullName>
    </recommendedName>
</protein>
<accession>A0ABW9QQG0</accession>
<evidence type="ECO:0000313" key="6">
    <source>
        <dbReference type="EMBL" id="MST32065.1"/>
    </source>
</evidence>
<dbReference type="Pfam" id="PF03575">
    <property type="entry name" value="Peptidase_S51"/>
    <property type="match status" value="1"/>
</dbReference>
<evidence type="ECO:0000256" key="4">
    <source>
        <dbReference type="ARBA" id="ARBA00022825"/>
    </source>
</evidence>
<evidence type="ECO:0000313" key="7">
    <source>
        <dbReference type="Proteomes" id="UP000437736"/>
    </source>
</evidence>
<keyword evidence="3" id="KW-0378">Hydrolase</keyword>
<reference evidence="6 7" key="1">
    <citation type="submission" date="2019-11" db="EMBL/GenBank/DDBJ databases">
        <title>Acidiferrimicrobium australis gen. nov., sp. nov., an acidophilic and obligately heterotrophic, member of the Actinobacteria that catalyses dissimilatory oxido- reduction of iron isolated from metal-rich acidic water in Chile.</title>
        <authorList>
            <person name="Gonzalez D."/>
            <person name="Huber K."/>
            <person name="Hedrich S."/>
            <person name="Rojas-Villalobos C."/>
            <person name="Quatrini R."/>
            <person name="Dinamarca M.A."/>
            <person name="Schwarz A."/>
            <person name="Canales C."/>
            <person name="Nancucheo I."/>
        </authorList>
    </citation>
    <scope>NUCLEOTIDE SEQUENCE [LARGE SCALE GENOMIC DNA]</scope>
    <source>
        <strain evidence="6 7">USS-CCA1</strain>
    </source>
</reference>
<sequence length="375" mass="38174">MRGRWAGASGAGPCSSGCTQAGRSGRSPTVATWCADACAERALSPGLPPRSSPRWGRGCGLPGDACGYVGPAGRAGGPARTIGAEKGLLPGSGRPSPSGSAADPPRRPVSTPTRVHPDPCPPPRRPALRPALPTTPEVPPMTVRADPPADGPGLLALVGGAEWQEGCDFDAELWERSGSGEVLVLPTAAAYEHPARTVEAARAWFGRLGAPVAGLMVLSRGDAEDPANAAAVRSARFVYLSGGSPLHLRSVLKGSPLWEALVAAWRDGAVVAGSSAGAMVLGDPMVDPRGGALTLGLGLLPGLAVMPHSDLWSEDKAHRTVQLATGDLRIVAVDERTALIREPDGTWRAAGAGGVAVYVEGRERGLDALASVAAA</sequence>
<dbReference type="SUPFAM" id="SSF52317">
    <property type="entry name" value="Class I glutamine amidotransferase-like"/>
    <property type="match status" value="1"/>
</dbReference>
<comment type="similarity">
    <text evidence="1">Belongs to the peptidase S51 family.</text>
</comment>
<dbReference type="PANTHER" id="PTHR36175">
    <property type="entry name" value="CYANOPHYCINASE"/>
    <property type="match status" value="1"/>
</dbReference>
<name>A0ABW9QQG0_9ACTN</name>
<keyword evidence="2" id="KW-0645">Protease</keyword>
<dbReference type="Proteomes" id="UP000437736">
    <property type="component" value="Unassembled WGS sequence"/>
</dbReference>
<keyword evidence="7" id="KW-1185">Reference proteome</keyword>
<comment type="caution">
    <text evidence="6">The sequence shown here is derived from an EMBL/GenBank/DDBJ whole genome shotgun (WGS) entry which is preliminary data.</text>
</comment>
<proteinExistence type="inferred from homology"/>
<dbReference type="InterPro" id="IPR029062">
    <property type="entry name" value="Class_I_gatase-like"/>
</dbReference>